<feature type="transmembrane region" description="Helical" evidence="1">
    <location>
        <begin position="356"/>
        <end position="376"/>
    </location>
</feature>
<dbReference type="EMBL" id="CAXITT010000034">
    <property type="protein sequence ID" value="CAL1528523.1"/>
    <property type="molecule type" value="Genomic_DNA"/>
</dbReference>
<keyword evidence="2" id="KW-0732">Signal</keyword>
<keyword evidence="1" id="KW-0812">Transmembrane</keyword>
<proteinExistence type="predicted"/>
<comment type="caution">
    <text evidence="3">The sequence shown here is derived from an EMBL/GenBank/DDBJ whole genome shotgun (WGS) entry which is preliminary data.</text>
</comment>
<feature type="chain" id="PRO_5043416029" evidence="2">
    <location>
        <begin position="27"/>
        <end position="379"/>
    </location>
</feature>
<organism evidence="3 4">
    <name type="scientific">Lymnaea stagnalis</name>
    <name type="common">Great pond snail</name>
    <name type="synonym">Helix stagnalis</name>
    <dbReference type="NCBI Taxonomy" id="6523"/>
    <lineage>
        <taxon>Eukaryota</taxon>
        <taxon>Metazoa</taxon>
        <taxon>Spiralia</taxon>
        <taxon>Lophotrochozoa</taxon>
        <taxon>Mollusca</taxon>
        <taxon>Gastropoda</taxon>
        <taxon>Heterobranchia</taxon>
        <taxon>Euthyneura</taxon>
        <taxon>Panpulmonata</taxon>
        <taxon>Hygrophila</taxon>
        <taxon>Lymnaeoidea</taxon>
        <taxon>Lymnaeidae</taxon>
        <taxon>Lymnaea</taxon>
    </lineage>
</organism>
<reference evidence="3 4" key="1">
    <citation type="submission" date="2024-04" db="EMBL/GenBank/DDBJ databases">
        <authorList>
            <consortium name="Genoscope - CEA"/>
            <person name="William W."/>
        </authorList>
    </citation>
    <scope>NUCLEOTIDE SEQUENCE [LARGE SCALE GENOMIC DNA]</scope>
</reference>
<keyword evidence="1" id="KW-0472">Membrane</keyword>
<keyword evidence="1" id="KW-1133">Transmembrane helix</keyword>
<evidence type="ECO:0000256" key="2">
    <source>
        <dbReference type="SAM" id="SignalP"/>
    </source>
</evidence>
<feature type="signal peptide" evidence="2">
    <location>
        <begin position="1"/>
        <end position="26"/>
    </location>
</feature>
<accession>A0AAV2H528</accession>
<evidence type="ECO:0000256" key="1">
    <source>
        <dbReference type="SAM" id="Phobius"/>
    </source>
</evidence>
<evidence type="ECO:0000313" key="3">
    <source>
        <dbReference type="EMBL" id="CAL1528523.1"/>
    </source>
</evidence>
<name>A0AAV2H528_LYMST</name>
<protein>
    <submittedName>
        <fullName evidence="3">Uncharacterized protein</fullName>
    </submittedName>
</protein>
<evidence type="ECO:0000313" key="4">
    <source>
        <dbReference type="Proteomes" id="UP001497497"/>
    </source>
</evidence>
<keyword evidence="4" id="KW-1185">Reference proteome</keyword>
<sequence length="379" mass="41759">MKGMDYAPRLLLLVVTMLLLATGVTSQPKCDKKKAELCVAQMEDVITSVLESTAGVSRTEKLQQLCLNVIKGNNLTQCFIEATSGCTESTSIAPNDIIQRWERVMQDLYGLCDGACPNFLERTVNITQCTGLIRFDALYDSSYSVFCSSLNSSLQCVSETSDQCPQFSNLFYDLLPEGMEQTASTICTGGCDNFDQALEMLETCKKYVVDLPDDLKEACVSYANFKTCIRMSEAPVACPMFGSLMEVLYPQHIFGLYELNCNKSFDDTSVDKCGAIGIARVDHCLRIFALAWPSKPNVKIPSEQQCKDYVTGTRCLERAGFGECATLRQYFKSKTEGRQVAKQMMQEKCPGLGGSGYGLAPTVLALTLVCLLSVVWNTL</sequence>
<gene>
    <name evidence="3" type="ORF">GSLYS_00002693001</name>
</gene>
<dbReference type="AlphaFoldDB" id="A0AAV2H528"/>
<dbReference type="Proteomes" id="UP001497497">
    <property type="component" value="Unassembled WGS sequence"/>
</dbReference>